<dbReference type="PIRSF" id="PIRSF004553">
    <property type="entry name" value="CHP00095"/>
    <property type="match status" value="1"/>
</dbReference>
<dbReference type="CDD" id="cd02440">
    <property type="entry name" value="AdoMet_MTases"/>
    <property type="match status" value="1"/>
</dbReference>
<dbReference type="NCBIfam" id="TIGR00095">
    <property type="entry name" value="16S rRNA (guanine(966)-N(2))-methyltransferase RsmD"/>
    <property type="match status" value="1"/>
</dbReference>
<dbReference type="PANTHER" id="PTHR43542">
    <property type="entry name" value="METHYLTRANSFERASE"/>
    <property type="match status" value="1"/>
</dbReference>
<dbReference type="PROSITE" id="PS00092">
    <property type="entry name" value="N6_MTASE"/>
    <property type="match status" value="1"/>
</dbReference>
<protein>
    <submittedName>
        <fullName evidence="3">16S rRNA (Guanine(966)-N(2))-methyltransferase RsmD</fullName>
    </submittedName>
</protein>
<evidence type="ECO:0000313" key="3">
    <source>
        <dbReference type="EMBL" id="VEN73655.1"/>
    </source>
</evidence>
<reference evidence="3" key="1">
    <citation type="submission" date="2019-01" db="EMBL/GenBank/DDBJ databases">
        <authorList>
            <consortium name="Genoscope - CEA"/>
            <person name="William W."/>
        </authorList>
    </citation>
    <scope>NUCLEOTIDE SEQUENCE</scope>
    <source>
        <strain evidence="3">CR-1</strain>
    </source>
</reference>
<sequence>MGIRIIGGRRKGKKLRPVPGGYIRPTSNRLRETIFNVIADWVPGAAALDMFAGTGALGIEALSRGARLCVFIDQDPRSLDLVRENLRSCGFEKEARLIRLDIARRLSRVKNASPAFDLVFMDPPYERDRVNPALTSLAESRCLAPDAIVVVEHSPAEPIWEESPDFEVFKSKRQGRNVASFLRRRPETLLEQNAPGKTQRKDF</sequence>
<dbReference type="GO" id="GO:0031167">
    <property type="term" value="P:rRNA methylation"/>
    <property type="evidence" value="ECO:0007669"/>
    <property type="project" value="InterPro"/>
</dbReference>
<gene>
    <name evidence="3" type="ORF">EPICR_20122</name>
</gene>
<keyword evidence="1 3" id="KW-0489">Methyltransferase</keyword>
<dbReference type="InterPro" id="IPR029063">
    <property type="entry name" value="SAM-dependent_MTases_sf"/>
</dbReference>
<name>A0A484HG43_9BACT</name>
<dbReference type="GO" id="GO:0003676">
    <property type="term" value="F:nucleic acid binding"/>
    <property type="evidence" value="ECO:0007669"/>
    <property type="project" value="InterPro"/>
</dbReference>
<keyword evidence="2 3" id="KW-0808">Transferase</keyword>
<dbReference type="InterPro" id="IPR002052">
    <property type="entry name" value="DNA_methylase_N6_adenine_CS"/>
</dbReference>
<accession>A0A484HG43</accession>
<dbReference type="SUPFAM" id="SSF53335">
    <property type="entry name" value="S-adenosyl-L-methionine-dependent methyltransferases"/>
    <property type="match status" value="1"/>
</dbReference>
<dbReference type="PANTHER" id="PTHR43542:SF1">
    <property type="entry name" value="METHYLTRANSFERASE"/>
    <property type="match status" value="1"/>
</dbReference>
<dbReference type="InterPro" id="IPR004398">
    <property type="entry name" value="RNA_MeTrfase_RsmD"/>
</dbReference>
<organism evidence="3">
    <name type="scientific">uncultured Desulfobacteraceae bacterium</name>
    <dbReference type="NCBI Taxonomy" id="218296"/>
    <lineage>
        <taxon>Bacteria</taxon>
        <taxon>Pseudomonadati</taxon>
        <taxon>Thermodesulfobacteriota</taxon>
        <taxon>Desulfobacteria</taxon>
        <taxon>Desulfobacterales</taxon>
        <taxon>Desulfobacteraceae</taxon>
        <taxon>environmental samples</taxon>
    </lineage>
</organism>
<dbReference type="EMBL" id="CAACVI010000012">
    <property type="protein sequence ID" value="VEN73655.1"/>
    <property type="molecule type" value="Genomic_DNA"/>
</dbReference>
<dbReference type="Gene3D" id="3.40.50.150">
    <property type="entry name" value="Vaccinia Virus protein VP39"/>
    <property type="match status" value="1"/>
</dbReference>
<evidence type="ECO:0000256" key="1">
    <source>
        <dbReference type="ARBA" id="ARBA00022603"/>
    </source>
</evidence>
<dbReference type="GO" id="GO:0008168">
    <property type="term" value="F:methyltransferase activity"/>
    <property type="evidence" value="ECO:0007669"/>
    <property type="project" value="UniProtKB-KW"/>
</dbReference>
<dbReference type="Pfam" id="PF03602">
    <property type="entry name" value="Cons_hypoth95"/>
    <property type="match status" value="1"/>
</dbReference>
<dbReference type="AlphaFoldDB" id="A0A484HG43"/>
<evidence type="ECO:0000256" key="2">
    <source>
        <dbReference type="ARBA" id="ARBA00022679"/>
    </source>
</evidence>
<proteinExistence type="predicted"/>